<feature type="compositionally biased region" description="Polar residues" evidence="2">
    <location>
        <begin position="1367"/>
        <end position="1380"/>
    </location>
</feature>
<feature type="region of interest" description="Disordered" evidence="2">
    <location>
        <begin position="1263"/>
        <end position="1304"/>
    </location>
</feature>
<evidence type="ECO:0000256" key="1">
    <source>
        <dbReference type="SAM" id="Coils"/>
    </source>
</evidence>
<dbReference type="OMA" id="RTEWSSA"/>
<dbReference type="VEuPathDB" id="TriTrypDB:BSAL_64335"/>
<feature type="compositionally biased region" description="Basic and acidic residues" evidence="2">
    <location>
        <begin position="1395"/>
        <end position="1411"/>
    </location>
</feature>
<accession>A0A0S4IND7</accession>
<gene>
    <name evidence="3" type="ORF">BSAL_64335</name>
</gene>
<keyword evidence="1" id="KW-0175">Coiled coil</keyword>
<evidence type="ECO:0000256" key="2">
    <source>
        <dbReference type="SAM" id="MobiDB-lite"/>
    </source>
</evidence>
<feature type="region of interest" description="Disordered" evidence="2">
    <location>
        <begin position="1353"/>
        <end position="1502"/>
    </location>
</feature>
<feature type="coiled-coil region" evidence="1">
    <location>
        <begin position="1202"/>
        <end position="1229"/>
    </location>
</feature>
<dbReference type="EMBL" id="CYKH01000375">
    <property type="protein sequence ID" value="CUF64220.1"/>
    <property type="molecule type" value="Genomic_DNA"/>
</dbReference>
<evidence type="ECO:0000313" key="4">
    <source>
        <dbReference type="Proteomes" id="UP000051952"/>
    </source>
</evidence>
<sequence length="1533" mass="168581">MDSQRKRTEWSSAHAQLWTTFKRSGSSADIGTTEVTSDNAAVVVSPSAVVGSASPKGSDVLRLERRVLQLEREVEARDAREADTMSLITKMLVRISRNEGTNTKEFRNELEQRISGTSSLAFADAATELITSIEELEGRVGRLASASIEPEEGLPFKKFCEVVGGPIFSARCNTCSDAAVAFTNFMQEIQGAASPSRRQPLASALASAPPSSLAGLLRVSVTVRPTVINTTNSSDATQLDLRRVVDLLGGDSQTCVSLGSSAAELAISKCRDLEECKRDVGTLSIVLAEFERAAHRALRSVGVGVVPTVKSIRAQLSGSNIDAIDGAVPVAKGGEEGAEWIMKRIAHLTKICRDAAVNHGNIETLVIPLRQGPKPSTADTDAKICRRAVDDSVTMVDDTIKGLISSNTRLKESLQRLLLICERFFSRPQAHQIPRVSFAQDTPLSSMLERCQAIAESARLSEQTFFDACEPILAKMCDSHDDSSSATIQEICVHVATAVETLNRAAECSNMTREELARLGEVVSTLSAELDTRWPSIRELLLLDESNELESANPVERLFLRVSSMLLHIPRLKDWIHREKSSSDEIVNDAMRKLSQLIVPLHASDVAVAPPLETLDELVAALHDRFSALQLYQARHHGRVQNARHDHIRLEELVIQKCHRWNQQLKKANNGSIDDESDDIDGVHESMNAESALESIDHAIQSTRSKLVKSLASHKADRVRMENYQASHDVWNRKWQLILIDSNTLAAALGVQTASEASSRSEDPRHILKQCAEFVSTQGCFTEASTSAATIRVLREKMNEALDDKVKMEGAIEHITERLIEIARIMKHSLFNVGCDEEAVDEEIENAKYDNEPLACVLSKLARWVVRLDENINHLVEENKMIVKYFAAIHKHISHEQAEVHDGNLLDMKDTLLLLTQNVLDSVDQLLSAGPSRPRPSDEDPRYRSELLGYDDRLARIHSTICKVNSAMEGIKRVTYLGLQGGLVDDASPTRQGVGFIDADLAAMSNDDLLRIIEKNASFVKTSISAFGSSFKHINILVQKDVDSMQQSLCEIFGTLSEIELEKAFPVDRDIMFNVYRLMNERSTRQKGQYFFQGADEVAPWVSATKILAAMFPSLIDKLHDRIKRLAEVYGTLEKVAVSVYRCRAARGELVATVPAPLKVGTDEAEQPEALTFNVSDEELVEMVEDICRTAADGGVGGSAKSLALEDECVRLQEQLQLLQETVAVTEKKLQSAHSIHAEEKSTVELERDRALSEAAMLRSQLRRAARSQDATRSTPQKYRDPTPTGAKEGIENATPTNKGSPVLKKERTISAQISAVSPAIPLSAVEAYMRNLQKELQSRHLCGTDAAKVFPSTRKRDGVEQHNKQQRVTRVATNSSPSPARNRHPHTMLSSPVRHADSKTGHGDDCDTCKRRARSGSSTRSRSAPRAVVFNIPGVDENDSKNRHSSLAHYTSTTPFNTNTPVPSQPSQKPQHHVVVVTPGKKAGSLATGAGPSPSRSRAEQVLHHKPYASPHRLANLDSDGMQKLVGAVAKR</sequence>
<dbReference type="Proteomes" id="UP000051952">
    <property type="component" value="Unassembled WGS sequence"/>
</dbReference>
<protein>
    <submittedName>
        <fullName evidence="3">Uncharacterized protein</fullName>
    </submittedName>
</protein>
<proteinExistence type="predicted"/>
<feature type="compositionally biased region" description="Basic and acidic residues" evidence="2">
    <location>
        <begin position="1355"/>
        <end position="1364"/>
    </location>
</feature>
<organism evidence="3 4">
    <name type="scientific">Bodo saltans</name>
    <name type="common">Flagellated protozoan</name>
    <dbReference type="NCBI Taxonomy" id="75058"/>
    <lineage>
        <taxon>Eukaryota</taxon>
        <taxon>Discoba</taxon>
        <taxon>Euglenozoa</taxon>
        <taxon>Kinetoplastea</taxon>
        <taxon>Metakinetoplastina</taxon>
        <taxon>Eubodonida</taxon>
        <taxon>Bodonidae</taxon>
        <taxon>Bodo</taxon>
    </lineage>
</organism>
<keyword evidence="4" id="KW-1185">Reference proteome</keyword>
<dbReference type="OrthoDB" id="273104at2759"/>
<feature type="compositionally biased region" description="Polar residues" evidence="2">
    <location>
        <begin position="1449"/>
        <end position="1470"/>
    </location>
</feature>
<name>A0A0S4IND7_BODSA</name>
<feature type="compositionally biased region" description="Low complexity" evidence="2">
    <location>
        <begin position="1416"/>
        <end position="1428"/>
    </location>
</feature>
<evidence type="ECO:0000313" key="3">
    <source>
        <dbReference type="EMBL" id="CUF64220.1"/>
    </source>
</evidence>
<reference evidence="4" key="1">
    <citation type="submission" date="2015-09" db="EMBL/GenBank/DDBJ databases">
        <authorList>
            <consortium name="Pathogen Informatics"/>
        </authorList>
    </citation>
    <scope>NUCLEOTIDE SEQUENCE [LARGE SCALE GENOMIC DNA]</scope>
    <source>
        <strain evidence="4">Lake Konstanz</strain>
    </source>
</reference>